<comment type="similarity">
    <text evidence="2">Belongs to the ABC-2 integral membrane protein family.</text>
</comment>
<evidence type="ECO:0000256" key="4">
    <source>
        <dbReference type="ARBA" id="ARBA00022475"/>
    </source>
</evidence>
<keyword evidence="6 9" id="KW-1133">Transmembrane helix</keyword>
<keyword evidence="4" id="KW-1003">Cell membrane</keyword>
<feature type="transmembrane region" description="Helical" evidence="9">
    <location>
        <begin position="68"/>
        <end position="96"/>
    </location>
</feature>
<reference evidence="11 12" key="1">
    <citation type="submission" date="2023-07" db="EMBL/GenBank/DDBJ databases">
        <title>Sequencing the genomes of 1000 actinobacteria strains.</title>
        <authorList>
            <person name="Klenk H.-P."/>
        </authorList>
    </citation>
    <scope>NUCLEOTIDE SEQUENCE [LARGE SCALE GENOMIC DNA]</scope>
    <source>
        <strain evidence="11 12">DSM 19426</strain>
    </source>
</reference>
<organism evidence="11 12">
    <name type="scientific">Nocardioides marmoribigeumensis</name>
    <dbReference type="NCBI Taxonomy" id="433649"/>
    <lineage>
        <taxon>Bacteria</taxon>
        <taxon>Bacillati</taxon>
        <taxon>Actinomycetota</taxon>
        <taxon>Actinomycetes</taxon>
        <taxon>Propionibacteriales</taxon>
        <taxon>Nocardioidaceae</taxon>
        <taxon>Nocardioides</taxon>
    </lineage>
</organism>
<proteinExistence type="inferred from homology"/>
<dbReference type="PANTHER" id="PTHR30413:SF8">
    <property type="entry name" value="TRANSPORT PERMEASE PROTEIN"/>
    <property type="match status" value="1"/>
</dbReference>
<comment type="caution">
    <text evidence="11">The sequence shown here is derived from an EMBL/GenBank/DDBJ whole genome shotgun (WGS) entry which is preliminary data.</text>
</comment>
<dbReference type="Pfam" id="PF01061">
    <property type="entry name" value="ABC2_membrane"/>
    <property type="match status" value="1"/>
</dbReference>
<evidence type="ECO:0000256" key="5">
    <source>
        <dbReference type="ARBA" id="ARBA00022692"/>
    </source>
</evidence>
<keyword evidence="12" id="KW-1185">Reference proteome</keyword>
<feature type="transmembrane region" description="Helical" evidence="9">
    <location>
        <begin position="102"/>
        <end position="123"/>
    </location>
</feature>
<protein>
    <submittedName>
        <fullName evidence="11">ABC-2 type transport system permease protein</fullName>
    </submittedName>
</protein>
<sequence length="318" mass="35449">MALKVRSEAKGRAPKGGPVPHTVDPAWVPAAPLLSPYGSGGLHDVAKRTYLLKLLVQKEIQARYNGSFLGLLWSYVLPLTRFCMYFFVIGLVLGLHRTVPNFAIHMFCALVFVHFFTETFSSGTRSIMRNKAIVRKMAMPREMFPVSAVIVSAIHAFPQILILLVASFGVGWHPSMSDLFAGVLGFTVLTLFCTGLALIFSAFNVYFRDFGQFVGLLTIFTHWAVPMIYPYSRVARSSLGGTVWEQVYLSNPLTEAVLLLQQCFWVPTCKGKTYCTGPDAMPSHLFERGFVMLGAGVVFLLLCQRIFTRLEGKFAERL</sequence>
<evidence type="ECO:0000256" key="3">
    <source>
        <dbReference type="ARBA" id="ARBA00022448"/>
    </source>
</evidence>
<dbReference type="Proteomes" id="UP001183648">
    <property type="component" value="Unassembled WGS sequence"/>
</dbReference>
<feature type="domain" description="ABC-2 type transporter transmembrane" evidence="10">
    <location>
        <begin position="51"/>
        <end position="257"/>
    </location>
</feature>
<dbReference type="RefSeq" id="WP_310305073.1">
    <property type="nucleotide sequence ID" value="NZ_BAAAPS010000005.1"/>
</dbReference>
<dbReference type="InterPro" id="IPR013525">
    <property type="entry name" value="ABC2_TM"/>
</dbReference>
<evidence type="ECO:0000256" key="9">
    <source>
        <dbReference type="SAM" id="Phobius"/>
    </source>
</evidence>
<evidence type="ECO:0000256" key="7">
    <source>
        <dbReference type="ARBA" id="ARBA00023136"/>
    </source>
</evidence>
<name>A0ABU2C042_9ACTN</name>
<feature type="region of interest" description="Disordered" evidence="8">
    <location>
        <begin position="1"/>
        <end position="21"/>
    </location>
</feature>
<feature type="transmembrane region" description="Helical" evidence="9">
    <location>
        <begin position="289"/>
        <end position="307"/>
    </location>
</feature>
<evidence type="ECO:0000256" key="1">
    <source>
        <dbReference type="ARBA" id="ARBA00004429"/>
    </source>
</evidence>
<keyword evidence="3" id="KW-0813">Transport</keyword>
<feature type="transmembrane region" description="Helical" evidence="9">
    <location>
        <begin position="210"/>
        <end position="229"/>
    </location>
</feature>
<accession>A0ABU2C042</accession>
<feature type="transmembrane region" description="Helical" evidence="9">
    <location>
        <begin position="180"/>
        <end position="203"/>
    </location>
</feature>
<dbReference type="PANTHER" id="PTHR30413">
    <property type="entry name" value="INNER MEMBRANE TRANSPORT PERMEASE"/>
    <property type="match status" value="1"/>
</dbReference>
<keyword evidence="5 9" id="KW-0812">Transmembrane</keyword>
<evidence type="ECO:0000256" key="6">
    <source>
        <dbReference type="ARBA" id="ARBA00022989"/>
    </source>
</evidence>
<evidence type="ECO:0000256" key="8">
    <source>
        <dbReference type="SAM" id="MobiDB-lite"/>
    </source>
</evidence>
<keyword evidence="7 9" id="KW-0472">Membrane</keyword>
<evidence type="ECO:0000259" key="10">
    <source>
        <dbReference type="Pfam" id="PF01061"/>
    </source>
</evidence>
<evidence type="ECO:0000313" key="11">
    <source>
        <dbReference type="EMBL" id="MDR7364006.1"/>
    </source>
</evidence>
<comment type="subcellular location">
    <subcellularLocation>
        <location evidence="1">Cell inner membrane</location>
        <topology evidence="1">Multi-pass membrane protein</topology>
    </subcellularLocation>
</comment>
<evidence type="ECO:0000256" key="2">
    <source>
        <dbReference type="ARBA" id="ARBA00007783"/>
    </source>
</evidence>
<gene>
    <name evidence="11" type="ORF">J2S63_003559</name>
</gene>
<evidence type="ECO:0000313" key="12">
    <source>
        <dbReference type="Proteomes" id="UP001183648"/>
    </source>
</evidence>
<feature type="compositionally biased region" description="Basic and acidic residues" evidence="8">
    <location>
        <begin position="1"/>
        <end position="11"/>
    </location>
</feature>
<dbReference type="EMBL" id="JAVDYG010000001">
    <property type="protein sequence ID" value="MDR7364006.1"/>
    <property type="molecule type" value="Genomic_DNA"/>
</dbReference>
<feature type="transmembrane region" description="Helical" evidence="9">
    <location>
        <begin position="144"/>
        <end position="168"/>
    </location>
</feature>